<evidence type="ECO:0008006" key="4">
    <source>
        <dbReference type="Google" id="ProtNLM"/>
    </source>
</evidence>
<dbReference type="InterPro" id="IPR018809">
    <property type="entry name" value="DUF2406"/>
</dbReference>
<feature type="region of interest" description="Disordered" evidence="1">
    <location>
        <begin position="1"/>
        <end position="87"/>
    </location>
</feature>
<feature type="compositionally biased region" description="Polar residues" evidence="1">
    <location>
        <begin position="194"/>
        <end position="204"/>
    </location>
</feature>
<dbReference type="EMBL" id="JBAWTH010000030">
    <property type="protein sequence ID" value="KAL2285502.1"/>
    <property type="molecule type" value="Genomic_DNA"/>
</dbReference>
<reference evidence="2 3" key="1">
    <citation type="submission" date="2024-03" db="EMBL/GenBank/DDBJ databases">
        <title>A high-quality draft genome sequence of Diaporthe vaccinii, a causative agent of upright dieback and viscid rot disease in cranberry plants.</title>
        <authorList>
            <person name="Sarrasin M."/>
            <person name="Lang B.F."/>
            <person name="Burger G."/>
        </authorList>
    </citation>
    <scope>NUCLEOTIDE SEQUENCE [LARGE SCALE GENOMIC DNA]</scope>
    <source>
        <strain evidence="2 3">IS7</strain>
    </source>
</reference>
<name>A0ABR4EST9_9PEZI</name>
<feature type="region of interest" description="Disordered" evidence="1">
    <location>
        <begin position="115"/>
        <end position="135"/>
    </location>
</feature>
<feature type="compositionally biased region" description="Polar residues" evidence="1">
    <location>
        <begin position="310"/>
        <end position="333"/>
    </location>
</feature>
<dbReference type="PANTHER" id="PTHR28186">
    <property type="entry name" value="MEIOTICALLY UP-REGULATED GENE 9 PROTEIN"/>
    <property type="match status" value="1"/>
</dbReference>
<protein>
    <recommendedName>
        <fullName evidence="4">DUF2406 domain-containing protein</fullName>
    </recommendedName>
</protein>
<organism evidence="2 3">
    <name type="scientific">Diaporthe vaccinii</name>
    <dbReference type="NCBI Taxonomy" id="105482"/>
    <lineage>
        <taxon>Eukaryota</taxon>
        <taxon>Fungi</taxon>
        <taxon>Dikarya</taxon>
        <taxon>Ascomycota</taxon>
        <taxon>Pezizomycotina</taxon>
        <taxon>Sordariomycetes</taxon>
        <taxon>Sordariomycetidae</taxon>
        <taxon>Diaporthales</taxon>
        <taxon>Diaporthaceae</taxon>
        <taxon>Diaporthe</taxon>
        <taxon>Diaporthe eres species complex</taxon>
    </lineage>
</organism>
<dbReference type="Proteomes" id="UP001600888">
    <property type="component" value="Unassembled WGS sequence"/>
</dbReference>
<feature type="compositionally biased region" description="Polar residues" evidence="1">
    <location>
        <begin position="243"/>
        <end position="293"/>
    </location>
</feature>
<comment type="caution">
    <text evidence="2">The sequence shown here is derived from an EMBL/GenBank/DDBJ whole genome shotgun (WGS) entry which is preliminary data.</text>
</comment>
<proteinExistence type="predicted"/>
<accession>A0ABR4EST9</accession>
<dbReference type="Pfam" id="PF10295">
    <property type="entry name" value="DUF2406"/>
    <property type="match status" value="1"/>
</dbReference>
<dbReference type="PANTHER" id="PTHR28186:SF1">
    <property type="entry name" value="MEIOTICALLY UP-REGULATED GENE 9 PROTEIN"/>
    <property type="match status" value="1"/>
</dbReference>
<feature type="compositionally biased region" description="Basic and acidic residues" evidence="1">
    <location>
        <begin position="60"/>
        <end position="87"/>
    </location>
</feature>
<sequence>MASQYNTHPLPAPPGQQQSNYSNQQQQPQVHYQQNQLQQTQSNTARPRPRSRGFSLQSDKSQKSDSKKEHLVESHNEKERQRLHSKADPTMAMNEAEPSAIAAHATNNLQSLRGLQHKDQSGNVITDPDLSNPTRWREERPLDTIRAFEAAIEGSYRNSMINSGGDNESVMTFNPRNSYYGGGSNGRYQHDSYYGNSRPQSTFRPESGAPRDGYQDQYRWGPPDRRRQPPRMGPGPGPGPEQQYRNRQNGANMYGAGNNQRSYETVASGSGTSQEPAGYQTDPTSSDNSSIERQQPRRQPEPINDYGIGFSQTPEYQTSSFTVASPGSAQYGYQNDGGPPSVPRKDGAILRKPTTQESQQRPDTGEKRKSWFKRLSKGL</sequence>
<feature type="region of interest" description="Disordered" evidence="1">
    <location>
        <begin position="190"/>
        <end position="379"/>
    </location>
</feature>
<gene>
    <name evidence="2" type="ORF">FJTKL_08160</name>
</gene>
<feature type="compositionally biased region" description="Low complexity" evidence="1">
    <location>
        <begin position="16"/>
        <end position="43"/>
    </location>
</feature>
<keyword evidence="3" id="KW-1185">Reference proteome</keyword>
<evidence type="ECO:0000256" key="1">
    <source>
        <dbReference type="SAM" id="MobiDB-lite"/>
    </source>
</evidence>
<evidence type="ECO:0000313" key="2">
    <source>
        <dbReference type="EMBL" id="KAL2285502.1"/>
    </source>
</evidence>
<feature type="compositionally biased region" description="Polar residues" evidence="1">
    <location>
        <begin position="353"/>
        <end position="362"/>
    </location>
</feature>
<feature type="compositionally biased region" description="Basic residues" evidence="1">
    <location>
        <begin position="370"/>
        <end position="379"/>
    </location>
</feature>
<evidence type="ECO:0000313" key="3">
    <source>
        <dbReference type="Proteomes" id="UP001600888"/>
    </source>
</evidence>
<feature type="compositionally biased region" description="Polar residues" evidence="1">
    <location>
        <begin position="121"/>
        <end position="134"/>
    </location>
</feature>